<evidence type="ECO:0000256" key="6">
    <source>
        <dbReference type="PROSITE-ProRule" id="PRU00221"/>
    </source>
</evidence>
<protein>
    <submittedName>
        <fullName evidence="8">Histone-binding protein RBBP4-like</fullName>
    </submittedName>
</protein>
<dbReference type="PROSITE" id="PS50294">
    <property type="entry name" value="WD_REPEATS_REGION"/>
    <property type="match status" value="1"/>
</dbReference>
<evidence type="ECO:0000256" key="1">
    <source>
        <dbReference type="ARBA" id="ARBA00009341"/>
    </source>
</evidence>
<accession>A0A6P6EPW1</accession>
<comment type="similarity">
    <text evidence="1">Belongs to the WD repeat RBAP46/RBAP48/MSI1 family.</text>
</comment>
<evidence type="ECO:0000313" key="8">
    <source>
        <dbReference type="RefSeq" id="XP_023574291.1"/>
    </source>
</evidence>
<dbReference type="Gene3D" id="2.130.10.10">
    <property type="entry name" value="YVTN repeat-like/Quinoprotein amine dehydrogenase"/>
    <property type="match status" value="1"/>
</dbReference>
<dbReference type="PROSITE" id="PS00678">
    <property type="entry name" value="WD_REPEATS_1"/>
    <property type="match status" value="1"/>
</dbReference>
<dbReference type="GeneID" id="101576770"/>
<keyword evidence="4" id="KW-0677">Repeat</keyword>
<dbReference type="InterPro" id="IPR001680">
    <property type="entry name" value="WD40_rpt"/>
</dbReference>
<proteinExistence type="inferred from homology"/>
<dbReference type="SUPFAM" id="SSF50978">
    <property type="entry name" value="WD40 repeat-like"/>
    <property type="match status" value="1"/>
</dbReference>
<evidence type="ECO:0000256" key="2">
    <source>
        <dbReference type="ARBA" id="ARBA00022574"/>
    </source>
</evidence>
<dbReference type="InterPro" id="IPR015943">
    <property type="entry name" value="WD40/YVTN_repeat-like_dom_sf"/>
</dbReference>
<evidence type="ECO:0000256" key="4">
    <source>
        <dbReference type="ARBA" id="ARBA00022737"/>
    </source>
</evidence>
<dbReference type="InterPro" id="IPR019775">
    <property type="entry name" value="WD40_repeat_CS"/>
</dbReference>
<dbReference type="GO" id="GO:0006260">
    <property type="term" value="P:DNA replication"/>
    <property type="evidence" value="ECO:0007669"/>
    <property type="project" value="UniProtKB-KW"/>
</dbReference>
<reference evidence="8" key="1">
    <citation type="submission" date="2025-08" db="UniProtKB">
        <authorList>
            <consortium name="RefSeq"/>
        </authorList>
    </citation>
    <scope>IDENTIFICATION</scope>
</reference>
<sequence length="294" mass="32429">MIASIQLPNDDAQFDASHYNSEKGEFGGFGSVSGKIEIEIKINHEGEINRAHNMPQNPCIIATKTPSSDVLVFDYTKHPSKPDPSGECNPDLHLRGHQKEGYGLSWNPNLSGHLLSASDDHTICLWDISAVPKEGKVVDAKTIFTGHTAVVEDVSWHLLHESLFGSVYFESPCKSSVKAGEEKLLLLESVDITESISDLEFCGVIETLKICKPIQTCAEGNLRPPKTKQAENRRVMGSVGLLKNEAAQSGRKPCLGQLQRRTRAHDEDTLLVEAMEEKGVIHRKQQTLVIREAL</sequence>
<dbReference type="PANTHER" id="PTHR22850">
    <property type="entry name" value="WD40 REPEAT FAMILY"/>
    <property type="match status" value="1"/>
</dbReference>
<keyword evidence="7" id="KW-1185">Reference proteome</keyword>
<dbReference type="OrthoDB" id="427795at2759"/>
<dbReference type="InterPro" id="IPR050459">
    <property type="entry name" value="WD_repeat_RBAP46/RBAP48/MSI1"/>
</dbReference>
<dbReference type="SMART" id="SM00320">
    <property type="entry name" value="WD40"/>
    <property type="match status" value="2"/>
</dbReference>
<evidence type="ECO:0000256" key="5">
    <source>
        <dbReference type="ARBA" id="ARBA00023186"/>
    </source>
</evidence>
<dbReference type="RefSeq" id="XP_023574291.1">
    <property type="nucleotide sequence ID" value="XM_023718523.1"/>
</dbReference>
<name>A0A6P6EPW1_OCTDE</name>
<evidence type="ECO:0000256" key="3">
    <source>
        <dbReference type="ARBA" id="ARBA00022705"/>
    </source>
</evidence>
<dbReference type="AlphaFoldDB" id="A0A6P6EPW1"/>
<dbReference type="InParanoid" id="A0A6P6EPW1"/>
<keyword evidence="2 6" id="KW-0853">WD repeat</keyword>
<keyword evidence="5" id="KW-0143">Chaperone</keyword>
<keyword evidence="3" id="KW-0235">DNA replication</keyword>
<gene>
    <name evidence="8" type="primary">LOC101576770</name>
</gene>
<dbReference type="InterPro" id="IPR036322">
    <property type="entry name" value="WD40_repeat_dom_sf"/>
</dbReference>
<evidence type="ECO:0000313" key="7">
    <source>
        <dbReference type="Proteomes" id="UP000515203"/>
    </source>
</evidence>
<feature type="repeat" description="WD" evidence="6">
    <location>
        <begin position="94"/>
        <end position="129"/>
    </location>
</feature>
<dbReference type="PROSITE" id="PS50082">
    <property type="entry name" value="WD_REPEATS_2"/>
    <property type="match status" value="1"/>
</dbReference>
<organism evidence="7 8">
    <name type="scientific">Octodon degus</name>
    <name type="common">Degu</name>
    <name type="synonym">Sciurus degus</name>
    <dbReference type="NCBI Taxonomy" id="10160"/>
    <lineage>
        <taxon>Eukaryota</taxon>
        <taxon>Metazoa</taxon>
        <taxon>Chordata</taxon>
        <taxon>Craniata</taxon>
        <taxon>Vertebrata</taxon>
        <taxon>Euteleostomi</taxon>
        <taxon>Mammalia</taxon>
        <taxon>Eutheria</taxon>
        <taxon>Euarchontoglires</taxon>
        <taxon>Glires</taxon>
        <taxon>Rodentia</taxon>
        <taxon>Hystricomorpha</taxon>
        <taxon>Octodontidae</taxon>
        <taxon>Octodon</taxon>
    </lineage>
</organism>
<dbReference type="Proteomes" id="UP000515203">
    <property type="component" value="Unplaced"/>
</dbReference>